<feature type="transmembrane region" description="Helical" evidence="2">
    <location>
        <begin position="35"/>
        <end position="58"/>
    </location>
</feature>
<dbReference type="Pfam" id="PF20554">
    <property type="entry name" value="DUF6766"/>
    <property type="match status" value="1"/>
</dbReference>
<evidence type="ECO:0000256" key="1">
    <source>
        <dbReference type="SAM" id="MobiDB-lite"/>
    </source>
</evidence>
<dbReference type="InterPro" id="IPR046657">
    <property type="entry name" value="DUF6766"/>
</dbReference>
<protein>
    <recommendedName>
        <fullName evidence="5">Transmembrane protein</fullName>
    </recommendedName>
</protein>
<keyword evidence="2" id="KW-1133">Transmembrane helix</keyword>
<keyword evidence="2" id="KW-0472">Membrane</keyword>
<name>A0ABZ2L2K4_9BACT</name>
<feature type="region of interest" description="Disordered" evidence="1">
    <location>
        <begin position="112"/>
        <end position="136"/>
    </location>
</feature>
<evidence type="ECO:0000313" key="4">
    <source>
        <dbReference type="Proteomes" id="UP001374803"/>
    </source>
</evidence>
<feature type="transmembrane region" description="Helical" evidence="2">
    <location>
        <begin position="154"/>
        <end position="172"/>
    </location>
</feature>
<gene>
    <name evidence="3" type="ORF">LVJ94_50690</name>
</gene>
<dbReference type="RefSeq" id="WP_394834794.1">
    <property type="nucleotide sequence ID" value="NZ_CP089983.1"/>
</dbReference>
<dbReference type="EMBL" id="CP089983">
    <property type="protein sequence ID" value="WXB05152.1"/>
    <property type="molecule type" value="Genomic_DNA"/>
</dbReference>
<accession>A0ABZ2L2K4</accession>
<keyword evidence="4" id="KW-1185">Reference proteome</keyword>
<organism evidence="3 4">
    <name type="scientific">Pendulispora rubella</name>
    <dbReference type="NCBI Taxonomy" id="2741070"/>
    <lineage>
        <taxon>Bacteria</taxon>
        <taxon>Pseudomonadati</taxon>
        <taxon>Myxococcota</taxon>
        <taxon>Myxococcia</taxon>
        <taxon>Myxococcales</taxon>
        <taxon>Sorangiineae</taxon>
        <taxon>Pendulisporaceae</taxon>
        <taxon>Pendulispora</taxon>
    </lineage>
</organism>
<reference evidence="3" key="1">
    <citation type="submission" date="2021-12" db="EMBL/GenBank/DDBJ databases">
        <title>Discovery of the Pendulisporaceae a myxobacterial family with distinct sporulation behavior and unique specialized metabolism.</title>
        <authorList>
            <person name="Garcia R."/>
            <person name="Popoff A."/>
            <person name="Bader C.D."/>
            <person name="Loehr J."/>
            <person name="Walesch S."/>
            <person name="Walt C."/>
            <person name="Boldt J."/>
            <person name="Bunk B."/>
            <person name="Haeckl F.J.F.P.J."/>
            <person name="Gunesch A.P."/>
            <person name="Birkelbach J."/>
            <person name="Nuebel U."/>
            <person name="Pietschmann T."/>
            <person name="Bach T."/>
            <person name="Mueller R."/>
        </authorList>
    </citation>
    <scope>NUCLEOTIDE SEQUENCE</scope>
    <source>
        <strain evidence="3">MSr11367</strain>
    </source>
</reference>
<evidence type="ECO:0000256" key="2">
    <source>
        <dbReference type="SAM" id="Phobius"/>
    </source>
</evidence>
<keyword evidence="2" id="KW-0812">Transmembrane</keyword>
<proteinExistence type="predicted"/>
<evidence type="ECO:0000313" key="3">
    <source>
        <dbReference type="EMBL" id="WXB05152.1"/>
    </source>
</evidence>
<evidence type="ECO:0008006" key="5">
    <source>
        <dbReference type="Google" id="ProtNLM"/>
    </source>
</evidence>
<dbReference type="Proteomes" id="UP001374803">
    <property type="component" value="Chromosome"/>
</dbReference>
<sequence length="246" mass="27228">MRGQPDVVAAPRERDRSVWPRGEGRWPKFLRKNGLSVAALLLFLGSFIGQALTGFHVANEQARVHHDIPATFGQYLASGDFMEAVFENWESEFLQIALFVVLTKFLRQRGSSESKATDGPSDVDEDPNEKRGDPNAPWPVRRGGIVLALYQRSLSLALLFLFALSFALHAVGGASKYNEEQLRHGGEVVTTFVYVGTAQFWFESFQNWQSEFFSIACLVLLSIVLRERGSPQSKPVAAPHSTTGGG</sequence>